<proteinExistence type="predicted"/>
<feature type="transmembrane region" description="Helical" evidence="2">
    <location>
        <begin position="17"/>
        <end position="37"/>
    </location>
</feature>
<dbReference type="AlphaFoldDB" id="A0A542ZXE6"/>
<evidence type="ECO:0000313" key="4">
    <source>
        <dbReference type="Proteomes" id="UP000315389"/>
    </source>
</evidence>
<keyword evidence="2" id="KW-1133">Transmembrane helix</keyword>
<name>A0A542ZXE6_RARFA</name>
<sequence length="100" mass="10430">MNTKNGPFKTGPNANSIVWGILIILAGGLLLAWGIGVGFNTKAVLAIALGVAGVLLLIAAVVPAVRRSRDDDHATRSERDQNEGVVSSNDPEETTPTLLL</sequence>
<keyword evidence="2" id="KW-0472">Membrane</keyword>
<evidence type="ECO:0000256" key="1">
    <source>
        <dbReference type="SAM" id="MobiDB-lite"/>
    </source>
</evidence>
<gene>
    <name evidence="3" type="ORF">FB461_1548</name>
</gene>
<accession>A0A542ZXE6</accession>
<protein>
    <submittedName>
        <fullName evidence="3">Uncharacterized protein</fullName>
    </submittedName>
</protein>
<organism evidence="3 4">
    <name type="scientific">Rarobacter faecitabidus</name>
    <dbReference type="NCBI Taxonomy" id="13243"/>
    <lineage>
        <taxon>Bacteria</taxon>
        <taxon>Bacillati</taxon>
        <taxon>Actinomycetota</taxon>
        <taxon>Actinomycetes</taxon>
        <taxon>Micrococcales</taxon>
        <taxon>Rarobacteraceae</taxon>
        <taxon>Rarobacter</taxon>
    </lineage>
</organism>
<dbReference type="Proteomes" id="UP000315389">
    <property type="component" value="Unassembled WGS sequence"/>
</dbReference>
<feature type="compositionally biased region" description="Basic and acidic residues" evidence="1">
    <location>
        <begin position="67"/>
        <end position="82"/>
    </location>
</feature>
<feature type="region of interest" description="Disordered" evidence="1">
    <location>
        <begin position="66"/>
        <end position="100"/>
    </location>
</feature>
<evidence type="ECO:0000256" key="2">
    <source>
        <dbReference type="SAM" id="Phobius"/>
    </source>
</evidence>
<evidence type="ECO:0000313" key="3">
    <source>
        <dbReference type="EMBL" id="TQL65015.1"/>
    </source>
</evidence>
<dbReference type="RefSeq" id="WP_142120404.1">
    <property type="nucleotide sequence ID" value="NZ_BAAASV010000002.1"/>
</dbReference>
<dbReference type="EMBL" id="VFOS01000001">
    <property type="protein sequence ID" value="TQL65015.1"/>
    <property type="molecule type" value="Genomic_DNA"/>
</dbReference>
<reference evidence="3 4" key="1">
    <citation type="submission" date="2019-06" db="EMBL/GenBank/DDBJ databases">
        <title>Sequencing the genomes of 1000 actinobacteria strains.</title>
        <authorList>
            <person name="Klenk H.-P."/>
        </authorList>
    </citation>
    <scope>NUCLEOTIDE SEQUENCE [LARGE SCALE GENOMIC DNA]</scope>
    <source>
        <strain evidence="3 4">DSM 4813</strain>
    </source>
</reference>
<keyword evidence="4" id="KW-1185">Reference proteome</keyword>
<keyword evidence="2" id="KW-0812">Transmembrane</keyword>
<comment type="caution">
    <text evidence="3">The sequence shown here is derived from an EMBL/GenBank/DDBJ whole genome shotgun (WGS) entry which is preliminary data.</text>
</comment>
<feature type="transmembrane region" description="Helical" evidence="2">
    <location>
        <begin position="43"/>
        <end position="65"/>
    </location>
</feature>
<feature type="compositionally biased region" description="Polar residues" evidence="1">
    <location>
        <begin position="84"/>
        <end position="100"/>
    </location>
</feature>